<dbReference type="PATRIC" id="fig|381306.5.peg.1902"/>
<dbReference type="Proteomes" id="UP000183104">
    <property type="component" value="Unassembled WGS sequence"/>
</dbReference>
<dbReference type="GO" id="GO:0045259">
    <property type="term" value="C:proton-transporting ATP synthase complex"/>
    <property type="evidence" value="ECO:0007669"/>
    <property type="project" value="UniProtKB-KW"/>
</dbReference>
<evidence type="ECO:0000256" key="4">
    <source>
        <dbReference type="ARBA" id="ARBA00023065"/>
    </source>
</evidence>
<dbReference type="NCBIfam" id="NF004402">
    <property type="entry name" value="PRK05758.2-2"/>
    <property type="match status" value="1"/>
</dbReference>
<evidence type="ECO:0000256" key="1">
    <source>
        <dbReference type="ARBA" id="ARBA00004370"/>
    </source>
</evidence>
<comment type="subcellular location">
    <subcellularLocation>
        <location evidence="8">Cell membrane</location>
        <topology evidence="8">Peripheral membrane protein</topology>
    </subcellularLocation>
    <subcellularLocation>
        <location evidence="1">Membrane</location>
    </subcellularLocation>
</comment>
<dbReference type="NCBIfam" id="TIGR01145">
    <property type="entry name" value="ATP_synt_delta"/>
    <property type="match status" value="1"/>
</dbReference>
<evidence type="ECO:0000313" key="10">
    <source>
        <dbReference type="Proteomes" id="UP000183104"/>
    </source>
</evidence>
<keyword evidence="8" id="KW-1003">Cell membrane</keyword>
<gene>
    <name evidence="8" type="primary">atpH</name>
    <name evidence="9" type="ORF">SAMN05661077_1539</name>
</gene>
<keyword evidence="3 8" id="KW-0375">Hydrogen ion transport</keyword>
<dbReference type="InterPro" id="IPR000711">
    <property type="entry name" value="ATPase_OSCP/dsu"/>
</dbReference>
<dbReference type="HAMAP" id="MF_01416">
    <property type="entry name" value="ATP_synth_delta_bact"/>
    <property type="match status" value="1"/>
</dbReference>
<keyword evidence="6 8" id="KW-0139">CF(1)</keyword>
<keyword evidence="10" id="KW-1185">Reference proteome</keyword>
<evidence type="ECO:0000313" key="9">
    <source>
        <dbReference type="EMBL" id="SCY23514.1"/>
    </source>
</evidence>
<dbReference type="SUPFAM" id="SSF47928">
    <property type="entry name" value="N-terminal domain of the delta subunit of the F1F0-ATP synthase"/>
    <property type="match status" value="1"/>
</dbReference>
<reference evidence="10" key="1">
    <citation type="submission" date="2016-10" db="EMBL/GenBank/DDBJ databases">
        <authorList>
            <person name="Varghese N."/>
        </authorList>
    </citation>
    <scope>NUCLEOTIDE SEQUENCE [LARGE SCALE GENOMIC DNA]</scope>
    <source>
        <strain evidence="10">HL 19</strain>
    </source>
</reference>
<dbReference type="PROSITE" id="PS00389">
    <property type="entry name" value="ATPASE_DELTA"/>
    <property type="match status" value="1"/>
</dbReference>
<dbReference type="Gene3D" id="1.10.520.20">
    <property type="entry name" value="N-terminal domain of the delta subunit of the F1F0-ATP synthase"/>
    <property type="match status" value="1"/>
</dbReference>
<protein>
    <recommendedName>
        <fullName evidence="8">ATP synthase subunit delta</fullName>
    </recommendedName>
    <alternativeName>
        <fullName evidence="8">ATP synthase F(1) sector subunit delta</fullName>
    </alternativeName>
    <alternativeName>
        <fullName evidence="8">F-type ATPase subunit delta</fullName>
        <shortName evidence="8">F-ATPase subunit delta</shortName>
    </alternativeName>
</protein>
<dbReference type="GO" id="GO:0046933">
    <property type="term" value="F:proton-transporting ATP synthase activity, rotational mechanism"/>
    <property type="evidence" value="ECO:0007669"/>
    <property type="project" value="UniProtKB-UniRule"/>
</dbReference>
<dbReference type="InterPro" id="IPR020781">
    <property type="entry name" value="ATPase_OSCP/d_CS"/>
</dbReference>
<comment type="function">
    <text evidence="8">F(1)F(0) ATP synthase produces ATP from ADP in the presence of a proton or sodium gradient. F-type ATPases consist of two structural domains, F(1) containing the extramembraneous catalytic core and F(0) containing the membrane proton channel, linked together by a central stalk and a peripheral stalk. During catalysis, ATP synthesis in the catalytic domain of F(1) is coupled via a rotary mechanism of the central stalk subunits to proton translocation.</text>
</comment>
<keyword evidence="5 8" id="KW-0472">Membrane</keyword>
<dbReference type="GO" id="GO:0005886">
    <property type="term" value="C:plasma membrane"/>
    <property type="evidence" value="ECO:0007669"/>
    <property type="project" value="UniProtKB-SubCell"/>
</dbReference>
<dbReference type="STRING" id="381306.AN478_01740"/>
<evidence type="ECO:0000256" key="2">
    <source>
        <dbReference type="ARBA" id="ARBA00022448"/>
    </source>
</evidence>
<keyword evidence="4 8" id="KW-0406">Ion transport</keyword>
<keyword evidence="7 8" id="KW-0066">ATP synthesis</keyword>
<comment type="similarity">
    <text evidence="8">Belongs to the ATPase delta chain family.</text>
</comment>
<dbReference type="EMBL" id="FMUN01000004">
    <property type="protein sequence ID" value="SCY23514.1"/>
    <property type="molecule type" value="Genomic_DNA"/>
</dbReference>
<dbReference type="PANTHER" id="PTHR11910">
    <property type="entry name" value="ATP SYNTHASE DELTA CHAIN"/>
    <property type="match status" value="1"/>
</dbReference>
<dbReference type="PRINTS" id="PR00125">
    <property type="entry name" value="ATPASEDELTA"/>
</dbReference>
<dbReference type="Pfam" id="PF00213">
    <property type="entry name" value="OSCP"/>
    <property type="match status" value="1"/>
</dbReference>
<evidence type="ECO:0000256" key="5">
    <source>
        <dbReference type="ARBA" id="ARBA00023136"/>
    </source>
</evidence>
<sequence>MADANTIARPYAEAIFELAQSKGTFAEWEDTLTLLAAIAEDPSMQRMLGNPKVSKERQEEVFRSVGGDRLDQAGTRLLDTLFANDRVAFLPDILEIYRDLRRSAEGEVHAEVTAAAPLDEEAEKAIASQLEKRFGKKVSVESRVDESLMAGLVIRAGDMVIDGSVRGGLEQLRNQLKA</sequence>
<organism evidence="9 10">
    <name type="scientific">Thiohalorhabdus denitrificans</name>
    <dbReference type="NCBI Taxonomy" id="381306"/>
    <lineage>
        <taxon>Bacteria</taxon>
        <taxon>Pseudomonadati</taxon>
        <taxon>Pseudomonadota</taxon>
        <taxon>Gammaproteobacteria</taxon>
        <taxon>Thiohalorhabdales</taxon>
        <taxon>Thiohalorhabdaceae</taxon>
        <taxon>Thiohalorhabdus</taxon>
    </lineage>
</organism>
<comment type="function">
    <text evidence="8">This protein is part of the stalk that links CF(0) to CF(1). It either transmits conformational changes from CF(0) to CF(1) or is implicated in proton conduction.</text>
</comment>
<dbReference type="AlphaFoldDB" id="A0A0P9C8M5"/>
<proteinExistence type="inferred from homology"/>
<evidence type="ECO:0000256" key="8">
    <source>
        <dbReference type="HAMAP-Rule" id="MF_01416"/>
    </source>
</evidence>
<accession>A0A0P9C8M5</accession>
<evidence type="ECO:0000256" key="7">
    <source>
        <dbReference type="ARBA" id="ARBA00023310"/>
    </source>
</evidence>
<dbReference type="InterPro" id="IPR026015">
    <property type="entry name" value="ATP_synth_OSCP/delta_N_sf"/>
</dbReference>
<keyword evidence="2 8" id="KW-0813">Transport</keyword>
<dbReference type="RefSeq" id="WP_054964906.1">
    <property type="nucleotide sequence ID" value="NZ_FMUN01000004.1"/>
</dbReference>
<evidence type="ECO:0000256" key="6">
    <source>
        <dbReference type="ARBA" id="ARBA00023196"/>
    </source>
</evidence>
<name>A0A0P9C8M5_9GAMM</name>
<dbReference type="OrthoDB" id="9816221at2"/>
<evidence type="ECO:0000256" key="3">
    <source>
        <dbReference type="ARBA" id="ARBA00022781"/>
    </source>
</evidence>